<accession>A0A672PGY5</accession>
<evidence type="ECO:0000256" key="6">
    <source>
        <dbReference type="ARBA" id="ARBA00022737"/>
    </source>
</evidence>
<evidence type="ECO:0000256" key="15">
    <source>
        <dbReference type="PROSITE-ProRule" id="PRU00042"/>
    </source>
</evidence>
<keyword evidence="3" id="KW-0217">Developmental protein</keyword>
<dbReference type="SUPFAM" id="SSF57667">
    <property type="entry name" value="beta-beta-alpha zinc fingers"/>
    <property type="match status" value="2"/>
</dbReference>
<evidence type="ECO:0000256" key="1">
    <source>
        <dbReference type="ARBA" id="ARBA00004123"/>
    </source>
</evidence>
<dbReference type="Pfam" id="PF13912">
    <property type="entry name" value="zf-C2H2_6"/>
    <property type="match status" value="2"/>
</dbReference>
<feature type="domain" description="C2H2-type" evidence="17">
    <location>
        <begin position="242"/>
        <end position="270"/>
    </location>
</feature>
<evidence type="ECO:0000256" key="13">
    <source>
        <dbReference type="ARBA" id="ARBA00023163"/>
    </source>
</evidence>
<dbReference type="Ensembl" id="ENSSGRT00000067112.1">
    <property type="protein sequence ID" value="ENSSGRP00000062933.1"/>
    <property type="gene ID" value="ENSSGRG00000032541.1"/>
</dbReference>
<reference evidence="18" key="1">
    <citation type="submission" date="2025-08" db="UniProtKB">
        <authorList>
            <consortium name="Ensembl"/>
        </authorList>
    </citation>
    <scope>IDENTIFICATION</scope>
</reference>
<evidence type="ECO:0000256" key="12">
    <source>
        <dbReference type="ARBA" id="ARBA00023159"/>
    </source>
</evidence>
<evidence type="ECO:0000256" key="5">
    <source>
        <dbReference type="ARBA" id="ARBA00022723"/>
    </source>
</evidence>
<keyword evidence="10" id="KW-0805">Transcription regulation</keyword>
<keyword evidence="14" id="KW-0539">Nucleus</keyword>
<name>A0A672PGY5_SINGR</name>
<dbReference type="SMART" id="SM00355">
    <property type="entry name" value="ZnF_C2H2"/>
    <property type="match status" value="9"/>
</dbReference>
<feature type="domain" description="C2H2-type" evidence="17">
    <location>
        <begin position="391"/>
        <end position="418"/>
    </location>
</feature>
<evidence type="ECO:0000313" key="19">
    <source>
        <dbReference type="Proteomes" id="UP000472262"/>
    </source>
</evidence>
<evidence type="ECO:0000313" key="18">
    <source>
        <dbReference type="Ensembl" id="ENSSGRP00000062933.1"/>
    </source>
</evidence>
<dbReference type="PROSITE" id="PS00028">
    <property type="entry name" value="ZINC_FINGER_C2H2_1"/>
    <property type="match status" value="5"/>
</dbReference>
<feature type="region of interest" description="Disordered" evidence="16">
    <location>
        <begin position="1"/>
        <end position="21"/>
    </location>
</feature>
<keyword evidence="5" id="KW-0479">Metal-binding</keyword>
<evidence type="ECO:0000259" key="17">
    <source>
        <dbReference type="PROSITE" id="PS50157"/>
    </source>
</evidence>
<evidence type="ECO:0000256" key="8">
    <source>
        <dbReference type="ARBA" id="ARBA00022782"/>
    </source>
</evidence>
<dbReference type="PANTHER" id="PTHR24379:SF128">
    <property type="entry name" value="C2H2-TYPE DOMAIN-CONTAINING PROTEIN"/>
    <property type="match status" value="1"/>
</dbReference>
<comment type="similarity">
    <text evidence="2">Belongs to the krueppel C2H2-type zinc-finger protein family.</text>
</comment>
<evidence type="ECO:0000256" key="14">
    <source>
        <dbReference type="ARBA" id="ARBA00023242"/>
    </source>
</evidence>
<evidence type="ECO:0000256" key="16">
    <source>
        <dbReference type="SAM" id="MobiDB-lite"/>
    </source>
</evidence>
<sequence length="443" mass="50268">MNPRAHPQTQHMENKIRSSSESLTFPSELTVHHKEDNVMLGHSVLLEAAVTAAVQTVLQCSFCPTLLKDLKALQKHVCQSHNSALIESNVFFCSQCFRGFLTKNTLKLDPDPEETAERKSLIFCPYCTHLPTFNSKLKLMQHIKKTHKNINLMNLKEGRMTMGSMSPQSIKSPVSHFSNTSTLYICESCSKTFPSVKDLHGHLLEMHTIVFYRCSLCQKVFSSKMSIQVHLASEHSNRRTAFHCTSCKWDFKQEHDLHLHVKQKHLDKQCNVYSCIFCAESFTTDIELQCHITTHSDKCSPCICTKTRSPLEVPLHKKLCAKKGKVESLFSPPTESKGKANLNDPMFACEICGASYTMQSLLTNHQLRDHHIQPGESGTLKRKVEAIQGSHKCKDCSKTFFTEMALWEHVQTHLGPTKHCQCPICGERFPSLLTLTEHKQASW</sequence>
<keyword evidence="4" id="KW-0678">Repressor</keyword>
<keyword evidence="6" id="KW-0677">Repeat</keyword>
<evidence type="ECO:0000256" key="7">
    <source>
        <dbReference type="ARBA" id="ARBA00022771"/>
    </source>
</evidence>
<evidence type="ECO:0000256" key="9">
    <source>
        <dbReference type="ARBA" id="ARBA00022833"/>
    </source>
</evidence>
<keyword evidence="11" id="KW-0238">DNA-binding</keyword>
<dbReference type="PANTHER" id="PTHR24379">
    <property type="entry name" value="KRAB AND ZINC FINGER DOMAIN-CONTAINING"/>
    <property type="match status" value="1"/>
</dbReference>
<evidence type="ECO:0000256" key="3">
    <source>
        <dbReference type="ARBA" id="ARBA00022473"/>
    </source>
</evidence>
<evidence type="ECO:0000256" key="11">
    <source>
        <dbReference type="ARBA" id="ARBA00023125"/>
    </source>
</evidence>
<dbReference type="InParanoid" id="A0A672PGY5"/>
<dbReference type="GO" id="GO:0008270">
    <property type="term" value="F:zinc ion binding"/>
    <property type="evidence" value="ECO:0007669"/>
    <property type="project" value="UniProtKB-KW"/>
</dbReference>
<protein>
    <submittedName>
        <fullName evidence="18">Zinc finger protein 521</fullName>
    </submittedName>
</protein>
<evidence type="ECO:0000256" key="2">
    <source>
        <dbReference type="ARBA" id="ARBA00006991"/>
    </source>
</evidence>
<evidence type="ECO:0000256" key="4">
    <source>
        <dbReference type="ARBA" id="ARBA00022491"/>
    </source>
</evidence>
<keyword evidence="12" id="KW-0010">Activator</keyword>
<dbReference type="InterPro" id="IPR013087">
    <property type="entry name" value="Znf_C2H2_type"/>
</dbReference>
<dbReference type="Gene3D" id="3.30.160.60">
    <property type="entry name" value="Classic Zinc Finger"/>
    <property type="match status" value="4"/>
</dbReference>
<keyword evidence="7 15" id="KW-0863">Zinc-finger</keyword>
<organism evidence="18 19">
    <name type="scientific">Sinocyclocheilus grahami</name>
    <name type="common">Dianchi golden-line fish</name>
    <name type="synonym">Barbus grahami</name>
    <dbReference type="NCBI Taxonomy" id="75366"/>
    <lineage>
        <taxon>Eukaryota</taxon>
        <taxon>Metazoa</taxon>
        <taxon>Chordata</taxon>
        <taxon>Craniata</taxon>
        <taxon>Vertebrata</taxon>
        <taxon>Euteleostomi</taxon>
        <taxon>Actinopterygii</taxon>
        <taxon>Neopterygii</taxon>
        <taxon>Teleostei</taxon>
        <taxon>Ostariophysi</taxon>
        <taxon>Cypriniformes</taxon>
        <taxon>Cyprinidae</taxon>
        <taxon>Cyprininae</taxon>
        <taxon>Sinocyclocheilus</taxon>
    </lineage>
</organism>
<dbReference type="PROSITE" id="PS50157">
    <property type="entry name" value="ZINC_FINGER_C2H2_2"/>
    <property type="match status" value="6"/>
</dbReference>
<keyword evidence="19" id="KW-1185">Reference proteome</keyword>
<feature type="domain" description="C2H2-type" evidence="17">
    <location>
        <begin position="184"/>
        <end position="208"/>
    </location>
</feature>
<dbReference type="AlphaFoldDB" id="A0A672PGY5"/>
<keyword evidence="13" id="KW-0804">Transcription</keyword>
<feature type="domain" description="C2H2-type" evidence="17">
    <location>
        <begin position="347"/>
        <end position="370"/>
    </location>
</feature>
<comment type="subcellular location">
    <subcellularLocation>
        <location evidence="1">Nucleus</location>
    </subcellularLocation>
</comment>
<dbReference type="InterPro" id="IPR036236">
    <property type="entry name" value="Znf_C2H2_sf"/>
</dbReference>
<proteinExistence type="inferred from homology"/>
<reference evidence="18" key="2">
    <citation type="submission" date="2025-09" db="UniProtKB">
        <authorList>
            <consortium name="Ensembl"/>
        </authorList>
    </citation>
    <scope>IDENTIFICATION</scope>
</reference>
<dbReference type="Pfam" id="PF00096">
    <property type="entry name" value="zf-C2H2"/>
    <property type="match status" value="3"/>
</dbReference>
<keyword evidence="8" id="KW-0221">Differentiation</keyword>
<feature type="domain" description="C2H2-type" evidence="17">
    <location>
        <begin position="212"/>
        <end position="240"/>
    </location>
</feature>
<keyword evidence="9" id="KW-0862">Zinc</keyword>
<feature type="domain" description="C2H2-type" evidence="17">
    <location>
        <begin position="273"/>
        <end position="300"/>
    </location>
</feature>
<evidence type="ECO:0000256" key="10">
    <source>
        <dbReference type="ARBA" id="ARBA00023015"/>
    </source>
</evidence>
<dbReference type="Proteomes" id="UP000472262">
    <property type="component" value="Unassembled WGS sequence"/>
</dbReference>